<dbReference type="EMBL" id="RIAR02000001">
    <property type="protein sequence ID" value="NSL90896.1"/>
    <property type="molecule type" value="Genomic_DNA"/>
</dbReference>
<reference evidence="2" key="1">
    <citation type="submission" date="2020-05" db="EMBL/GenBank/DDBJ databases">
        <title>Chitinophaga laudate sp. nov., isolated from a tropical peat swamp.</title>
        <authorList>
            <person name="Goh C.B.S."/>
            <person name="Lee M.S."/>
            <person name="Parimannan S."/>
            <person name="Pasbakhsh P."/>
            <person name="Yule C.M."/>
            <person name="Rajandas H."/>
            <person name="Loke S."/>
            <person name="Croft L."/>
            <person name="Tan J.B.L."/>
        </authorList>
    </citation>
    <scope>NUCLEOTIDE SEQUENCE</scope>
    <source>
        <strain evidence="2">Mgbs1</strain>
    </source>
</reference>
<dbReference type="RefSeq" id="WP_127036988.1">
    <property type="nucleotide sequence ID" value="NZ_JAABOK010000018.1"/>
</dbReference>
<dbReference type="SUPFAM" id="SSF69118">
    <property type="entry name" value="AhpD-like"/>
    <property type="match status" value="1"/>
</dbReference>
<dbReference type="AlphaFoldDB" id="A0A3S1D349"/>
<dbReference type="PANTHER" id="PTHR34846">
    <property type="entry name" value="4-CARBOXYMUCONOLACTONE DECARBOXYLASE FAMILY PROTEIN (AFU_ORTHOLOGUE AFUA_6G11590)"/>
    <property type="match status" value="1"/>
</dbReference>
<dbReference type="Pfam" id="PF02627">
    <property type="entry name" value="CMD"/>
    <property type="match status" value="1"/>
</dbReference>
<evidence type="ECO:0000259" key="1">
    <source>
        <dbReference type="Pfam" id="PF02627"/>
    </source>
</evidence>
<evidence type="ECO:0000313" key="2">
    <source>
        <dbReference type="EMBL" id="NSL90896.1"/>
    </source>
</evidence>
<accession>A0A3S1D349</accession>
<protein>
    <submittedName>
        <fullName evidence="2">Carboxymuconolactone decarboxylase family protein</fullName>
    </submittedName>
</protein>
<dbReference type="InterPro" id="IPR004675">
    <property type="entry name" value="AhpD_core"/>
</dbReference>
<dbReference type="NCBIfam" id="TIGR00778">
    <property type="entry name" value="ahpD_dom"/>
    <property type="match status" value="1"/>
</dbReference>
<dbReference type="PANTHER" id="PTHR34846:SF5">
    <property type="entry name" value="CARBOXYMUCONOLACTONE DECARBOXYLASE-LIKE DOMAIN-CONTAINING PROTEIN"/>
    <property type="match status" value="1"/>
</dbReference>
<dbReference type="Proteomes" id="UP000281028">
    <property type="component" value="Unassembled WGS sequence"/>
</dbReference>
<dbReference type="InterPro" id="IPR003779">
    <property type="entry name" value="CMD-like"/>
</dbReference>
<sequence length="153" mass="17268">METRIDYKETPQGMMDGLMRTGGFIRKSAIPHTLQELLHFRVSQLNGCAFCLDMHAKDALHQGEDPQRLFGLAAWKEAPYYTPAERAALALADGLTQKCEVTDEVYQELTRHFSKEEIAVLALLISNVGTWNRLNITFRTPAGWYQPGQPMGL</sequence>
<evidence type="ECO:0000313" key="3">
    <source>
        <dbReference type="Proteomes" id="UP000281028"/>
    </source>
</evidence>
<dbReference type="Gene3D" id="1.20.1290.10">
    <property type="entry name" value="AhpD-like"/>
    <property type="match status" value="1"/>
</dbReference>
<proteinExistence type="predicted"/>
<feature type="domain" description="Carboxymuconolactone decarboxylase-like" evidence="1">
    <location>
        <begin position="15"/>
        <end position="93"/>
    </location>
</feature>
<name>A0A3S1D349_9BACT</name>
<organism evidence="2 3">
    <name type="scientific">Chitinophaga solisilvae</name>
    <dbReference type="NCBI Taxonomy" id="1233460"/>
    <lineage>
        <taxon>Bacteria</taxon>
        <taxon>Pseudomonadati</taxon>
        <taxon>Bacteroidota</taxon>
        <taxon>Chitinophagia</taxon>
        <taxon>Chitinophagales</taxon>
        <taxon>Chitinophagaceae</taxon>
        <taxon>Chitinophaga</taxon>
    </lineage>
</organism>
<dbReference type="InterPro" id="IPR029032">
    <property type="entry name" value="AhpD-like"/>
</dbReference>
<comment type="caution">
    <text evidence="2">The sequence shown here is derived from an EMBL/GenBank/DDBJ whole genome shotgun (WGS) entry which is preliminary data.</text>
</comment>
<gene>
    <name evidence="2" type="ORF">ECE50_028995</name>
</gene>
<dbReference type="OrthoDB" id="9801997at2"/>
<keyword evidence="3" id="KW-1185">Reference proteome</keyword>
<dbReference type="GO" id="GO:0051920">
    <property type="term" value="F:peroxiredoxin activity"/>
    <property type="evidence" value="ECO:0007669"/>
    <property type="project" value="InterPro"/>
</dbReference>